<dbReference type="EMBL" id="DXEN01000080">
    <property type="protein sequence ID" value="HIX87150.1"/>
    <property type="molecule type" value="Genomic_DNA"/>
</dbReference>
<comment type="caution">
    <text evidence="11">The sequence shown here is derived from an EMBL/GenBank/DDBJ whole genome shotgun (WGS) entry which is preliminary data.</text>
</comment>
<dbReference type="InterPro" id="IPR005467">
    <property type="entry name" value="His_kinase_dom"/>
</dbReference>
<reference evidence="11" key="1">
    <citation type="journal article" date="2021" name="PeerJ">
        <title>Extensive microbial diversity within the chicken gut microbiome revealed by metagenomics and culture.</title>
        <authorList>
            <person name="Gilroy R."/>
            <person name="Ravi A."/>
            <person name="Getino M."/>
            <person name="Pursley I."/>
            <person name="Horton D.L."/>
            <person name="Alikhan N.F."/>
            <person name="Baker D."/>
            <person name="Gharbi K."/>
            <person name="Hall N."/>
            <person name="Watson M."/>
            <person name="Adriaenssens E.M."/>
            <person name="Foster-Nyarko E."/>
            <person name="Jarju S."/>
            <person name="Secka A."/>
            <person name="Antonio M."/>
            <person name="Oren A."/>
            <person name="Chaudhuri R.R."/>
            <person name="La Ragione R."/>
            <person name="Hildebrand F."/>
            <person name="Pallen M.J."/>
        </authorList>
    </citation>
    <scope>NUCLEOTIDE SEQUENCE</scope>
    <source>
        <strain evidence="11">ChiHecec2B26-12326</strain>
    </source>
</reference>
<evidence type="ECO:0000256" key="6">
    <source>
        <dbReference type="ARBA" id="ARBA00022777"/>
    </source>
</evidence>
<accession>A0A9D1XTF3</accession>
<dbReference type="GO" id="GO:0005524">
    <property type="term" value="F:ATP binding"/>
    <property type="evidence" value="ECO:0007669"/>
    <property type="project" value="UniProtKB-KW"/>
</dbReference>
<sequence length="376" mass="43021">MVNDLHIEIEKLKKRIVLCERVTLASLVGIIISIKFGHQEWIWLLILILACQIGKLVLRRKLKQKEYLVREVEERTREIRSEKDAIQEESDKLARALKALAEAQDELVRKERMATVGQLTKGLVDRILNPLNYINNFASLTSGLANELRANIESQKTRMDAEVYEDSIELLNLMSANLGKISGHGFNTVRIVKAMEELLKDRHTNLTQANINDLCRIELEKLKKTYEREIREWGIHIAFKRLSVPILLEVNVEQIGKVLSNILRNAIYAIGKKRETTDFAPEISLGLKINLDRLEISIQDNGTGIDEPIKDKIFAPFFTTKPTGEATGIGLYLCREIIQDHRGTIEVESQKGAYTRFVISLPIYQTRKPETPKENE</sequence>
<evidence type="ECO:0000259" key="10">
    <source>
        <dbReference type="PROSITE" id="PS50109"/>
    </source>
</evidence>
<dbReference type="PRINTS" id="PR00344">
    <property type="entry name" value="BCTRLSENSOR"/>
</dbReference>
<dbReference type="PANTHER" id="PTHR43065">
    <property type="entry name" value="SENSOR HISTIDINE KINASE"/>
    <property type="match status" value="1"/>
</dbReference>
<evidence type="ECO:0000256" key="9">
    <source>
        <dbReference type="SAM" id="Coils"/>
    </source>
</evidence>
<dbReference type="InterPro" id="IPR003594">
    <property type="entry name" value="HATPase_dom"/>
</dbReference>
<evidence type="ECO:0000256" key="3">
    <source>
        <dbReference type="ARBA" id="ARBA00022553"/>
    </source>
</evidence>
<proteinExistence type="predicted"/>
<dbReference type="SMART" id="SM00387">
    <property type="entry name" value="HATPase_c"/>
    <property type="match status" value="1"/>
</dbReference>
<evidence type="ECO:0000256" key="4">
    <source>
        <dbReference type="ARBA" id="ARBA00022679"/>
    </source>
</evidence>
<reference evidence="11" key="2">
    <citation type="submission" date="2021-04" db="EMBL/GenBank/DDBJ databases">
        <authorList>
            <person name="Gilroy R."/>
        </authorList>
    </citation>
    <scope>NUCLEOTIDE SEQUENCE</scope>
    <source>
        <strain evidence="11">ChiHecec2B26-12326</strain>
    </source>
</reference>
<evidence type="ECO:0000256" key="8">
    <source>
        <dbReference type="ARBA" id="ARBA00023012"/>
    </source>
</evidence>
<keyword evidence="3" id="KW-0597">Phosphoprotein</keyword>
<evidence type="ECO:0000313" key="12">
    <source>
        <dbReference type="Proteomes" id="UP000823847"/>
    </source>
</evidence>
<keyword evidence="4" id="KW-0808">Transferase</keyword>
<protein>
    <recommendedName>
        <fullName evidence="2">histidine kinase</fullName>
        <ecNumber evidence="2">2.7.13.3</ecNumber>
    </recommendedName>
</protein>
<dbReference type="Proteomes" id="UP000823847">
    <property type="component" value="Unassembled WGS sequence"/>
</dbReference>
<dbReference type="EC" id="2.7.13.3" evidence="2"/>
<evidence type="ECO:0000256" key="7">
    <source>
        <dbReference type="ARBA" id="ARBA00022840"/>
    </source>
</evidence>
<keyword evidence="7" id="KW-0067">ATP-binding</keyword>
<evidence type="ECO:0000256" key="1">
    <source>
        <dbReference type="ARBA" id="ARBA00000085"/>
    </source>
</evidence>
<comment type="catalytic activity">
    <reaction evidence="1">
        <text>ATP + protein L-histidine = ADP + protein N-phospho-L-histidine.</text>
        <dbReference type="EC" id="2.7.13.3"/>
    </reaction>
</comment>
<feature type="coiled-coil region" evidence="9">
    <location>
        <begin position="69"/>
        <end position="113"/>
    </location>
</feature>
<dbReference type="PANTHER" id="PTHR43065:SF10">
    <property type="entry name" value="PEROXIDE STRESS-ACTIVATED HISTIDINE KINASE MAK3"/>
    <property type="match status" value="1"/>
</dbReference>
<evidence type="ECO:0000313" key="11">
    <source>
        <dbReference type="EMBL" id="HIX87150.1"/>
    </source>
</evidence>
<dbReference type="InterPro" id="IPR036890">
    <property type="entry name" value="HATPase_C_sf"/>
</dbReference>
<keyword evidence="9" id="KW-0175">Coiled coil</keyword>
<feature type="domain" description="Histidine kinase" evidence="10">
    <location>
        <begin position="122"/>
        <end position="365"/>
    </location>
</feature>
<dbReference type="GO" id="GO:0004673">
    <property type="term" value="F:protein histidine kinase activity"/>
    <property type="evidence" value="ECO:0007669"/>
    <property type="project" value="UniProtKB-EC"/>
</dbReference>
<keyword evidence="6" id="KW-0418">Kinase</keyword>
<dbReference type="Gene3D" id="1.10.287.130">
    <property type="match status" value="1"/>
</dbReference>
<name>A0A9D1XTF3_9BACT</name>
<gene>
    <name evidence="11" type="ORF">H9848_11180</name>
</gene>
<dbReference type="SUPFAM" id="SSF55874">
    <property type="entry name" value="ATPase domain of HSP90 chaperone/DNA topoisomerase II/histidine kinase"/>
    <property type="match status" value="1"/>
</dbReference>
<dbReference type="InterPro" id="IPR004358">
    <property type="entry name" value="Sig_transdc_His_kin-like_C"/>
</dbReference>
<keyword evidence="5" id="KW-0547">Nucleotide-binding</keyword>
<evidence type="ECO:0000256" key="2">
    <source>
        <dbReference type="ARBA" id="ARBA00012438"/>
    </source>
</evidence>
<dbReference type="AlphaFoldDB" id="A0A9D1XTF3"/>
<dbReference type="PROSITE" id="PS50109">
    <property type="entry name" value="HIS_KIN"/>
    <property type="match status" value="1"/>
</dbReference>
<dbReference type="GO" id="GO:0000160">
    <property type="term" value="P:phosphorelay signal transduction system"/>
    <property type="evidence" value="ECO:0007669"/>
    <property type="project" value="UniProtKB-KW"/>
</dbReference>
<evidence type="ECO:0000256" key="5">
    <source>
        <dbReference type="ARBA" id="ARBA00022741"/>
    </source>
</evidence>
<dbReference type="Pfam" id="PF02518">
    <property type="entry name" value="HATPase_c"/>
    <property type="match status" value="1"/>
</dbReference>
<dbReference type="Gene3D" id="3.30.565.10">
    <property type="entry name" value="Histidine kinase-like ATPase, C-terminal domain"/>
    <property type="match status" value="1"/>
</dbReference>
<keyword evidence="8" id="KW-0902">Two-component regulatory system</keyword>
<organism evidence="11 12">
    <name type="scientific">Candidatus Parabacteroides intestinigallinarum</name>
    <dbReference type="NCBI Taxonomy" id="2838722"/>
    <lineage>
        <taxon>Bacteria</taxon>
        <taxon>Pseudomonadati</taxon>
        <taxon>Bacteroidota</taxon>
        <taxon>Bacteroidia</taxon>
        <taxon>Bacteroidales</taxon>
        <taxon>Tannerellaceae</taxon>
        <taxon>Parabacteroides</taxon>
    </lineage>
</organism>